<gene>
    <name evidence="5" type="ORF">CSSPJE1EN2_LOCUS8592</name>
</gene>
<keyword evidence="6" id="KW-1185">Reference proteome</keyword>
<evidence type="ECO:0000313" key="5">
    <source>
        <dbReference type="EMBL" id="CAK9865597.1"/>
    </source>
</evidence>
<reference evidence="5" key="1">
    <citation type="submission" date="2024-03" db="EMBL/GenBank/DDBJ databases">
        <authorList>
            <consortium name="ELIXIR-Norway"/>
            <consortium name="Elixir Norway"/>
        </authorList>
    </citation>
    <scope>NUCLEOTIDE SEQUENCE</scope>
</reference>
<evidence type="ECO:0000256" key="2">
    <source>
        <dbReference type="ARBA" id="ARBA00005664"/>
    </source>
</evidence>
<comment type="similarity">
    <text evidence="2">Belongs to the glycosyltransferase 34 family.</text>
</comment>
<accession>A0ABP1ASN6</accession>
<evidence type="ECO:0000313" key="6">
    <source>
        <dbReference type="Proteomes" id="UP001497522"/>
    </source>
</evidence>
<dbReference type="Pfam" id="PF05637">
    <property type="entry name" value="Glyco_transf_34"/>
    <property type="match status" value="2"/>
</dbReference>
<evidence type="ECO:0000256" key="1">
    <source>
        <dbReference type="ARBA" id="ARBA00004323"/>
    </source>
</evidence>
<dbReference type="EMBL" id="OZ023716">
    <property type="protein sequence ID" value="CAK9865597.1"/>
    <property type="molecule type" value="Genomic_DNA"/>
</dbReference>
<dbReference type="Proteomes" id="UP001497522">
    <property type="component" value="Chromosome 15"/>
</dbReference>
<dbReference type="InterPro" id="IPR029044">
    <property type="entry name" value="Nucleotide-diphossugar_trans"/>
</dbReference>
<organism evidence="5 6">
    <name type="scientific">Sphagnum jensenii</name>
    <dbReference type="NCBI Taxonomy" id="128206"/>
    <lineage>
        <taxon>Eukaryota</taxon>
        <taxon>Viridiplantae</taxon>
        <taxon>Streptophyta</taxon>
        <taxon>Embryophyta</taxon>
        <taxon>Bryophyta</taxon>
        <taxon>Sphagnophytina</taxon>
        <taxon>Sphagnopsida</taxon>
        <taxon>Sphagnales</taxon>
        <taxon>Sphagnaceae</taxon>
        <taxon>Sphagnum</taxon>
    </lineage>
</organism>
<keyword evidence="4" id="KW-0808">Transferase</keyword>
<dbReference type="PANTHER" id="PTHR31311:SF44">
    <property type="entry name" value="GLYCOSYLTRANSFERASE 2-RELATED"/>
    <property type="match status" value="1"/>
</dbReference>
<sequence>MCCLTRGGGIRAQIQAVAKDAQQLQGPILCGFVTLLVFRGTLVGRNVYSVHAAQDLSALHGIHLEEGGGGSSNEALRRMLNVENKEEEENDPPPCDPNVPYTLGPEIKDWNEQRALWMSKNLQMAKTSNDKKDLILLVSGSKPKPCDNPVGDHYLVKAMKNKIDYSRFHDIEFFYNMAYLDQEMSGFWSKLPLIRKLMLGRPELGWIWWMDSDATFTDMVFELRLEKYQNHNLVVHGFDIMMPNKSWSELWSNKVFLESSFYLHGYWVIIVDKYEEMMRKYHPGLGDKRWPFVTHFVGCKPCNSYHGYSMKRCLTQMERAFNFADNQTLQLLGYQHLSLQSYKVKHTRNETADPLNLQFAHVKRVTAAAADTC</sequence>
<name>A0ABP1ASN6_9BRYO</name>
<dbReference type="PANTHER" id="PTHR31311">
    <property type="entry name" value="XYLOGLUCAN 6-XYLOSYLTRANSFERASE 5-RELATED-RELATED"/>
    <property type="match status" value="1"/>
</dbReference>
<dbReference type="Gene3D" id="3.90.550.10">
    <property type="entry name" value="Spore Coat Polysaccharide Biosynthesis Protein SpsA, Chain A"/>
    <property type="match status" value="1"/>
</dbReference>
<evidence type="ECO:0000256" key="4">
    <source>
        <dbReference type="ARBA" id="ARBA00022679"/>
    </source>
</evidence>
<comment type="subcellular location">
    <subcellularLocation>
        <location evidence="1">Golgi apparatus membrane</location>
        <topology evidence="1">Single-pass type II membrane protein</topology>
    </subcellularLocation>
</comment>
<protein>
    <submittedName>
        <fullName evidence="5">Uncharacterized protein</fullName>
    </submittedName>
</protein>
<evidence type="ECO:0000256" key="3">
    <source>
        <dbReference type="ARBA" id="ARBA00022676"/>
    </source>
</evidence>
<proteinExistence type="inferred from homology"/>
<keyword evidence="3" id="KW-0328">Glycosyltransferase</keyword>
<dbReference type="InterPro" id="IPR008630">
    <property type="entry name" value="Glyco_trans_34"/>
</dbReference>